<evidence type="ECO:0000313" key="2">
    <source>
        <dbReference type="Proteomes" id="UP000191171"/>
    </source>
</evidence>
<dbReference type="Proteomes" id="UP000191171">
    <property type="component" value="Unassembled WGS sequence"/>
</dbReference>
<evidence type="ECO:0000313" key="1">
    <source>
        <dbReference type="EMBL" id="OOL79877.1"/>
    </source>
</evidence>
<name>A0A1S8KJE6_ENTFC</name>
<dbReference type="AlphaFoldDB" id="A0A1S8KJE6"/>
<proteinExistence type="predicted"/>
<dbReference type="EMBL" id="MVGJ01000135">
    <property type="protein sequence ID" value="OOL79877.1"/>
    <property type="molecule type" value="Genomic_DNA"/>
</dbReference>
<gene>
    <name evidence="1" type="ORF">B1P95_14190</name>
</gene>
<comment type="caution">
    <text evidence="1">The sequence shown here is derived from an EMBL/GenBank/DDBJ whole genome shotgun (WGS) entry which is preliminary data.</text>
</comment>
<reference evidence="1 2" key="1">
    <citation type="submission" date="2017-02" db="EMBL/GenBank/DDBJ databases">
        <title>Clonality and virulence of isolates of VRE in Hematopoietic Stem Cell Transplanted (HSCT) patients.</title>
        <authorList>
            <person name="Marchi A.P."/>
            <person name="Martins R.C."/>
            <person name="Marie S.K."/>
            <person name="Levin A.S."/>
            <person name="Costa S.F."/>
        </authorList>
    </citation>
    <scope>NUCLEOTIDE SEQUENCE [LARGE SCALE GENOMIC DNA]</scope>
    <source>
        <strain evidence="1 2">LIM1759</strain>
    </source>
</reference>
<organism evidence="1 2">
    <name type="scientific">Enterococcus faecium</name>
    <name type="common">Streptococcus faecium</name>
    <dbReference type="NCBI Taxonomy" id="1352"/>
    <lineage>
        <taxon>Bacteria</taxon>
        <taxon>Bacillati</taxon>
        <taxon>Bacillota</taxon>
        <taxon>Bacilli</taxon>
        <taxon>Lactobacillales</taxon>
        <taxon>Enterococcaceae</taxon>
        <taxon>Enterococcus</taxon>
    </lineage>
</organism>
<accession>A0A1S8KJE6</accession>
<feature type="non-terminal residue" evidence="1">
    <location>
        <position position="40"/>
    </location>
</feature>
<sequence>MTYNHLTPTELVMIEAYFNQSQPVSKVANLLQRSRQTIYK</sequence>
<protein>
    <submittedName>
        <fullName evidence="1">Transposase</fullName>
    </submittedName>
</protein>